<dbReference type="Gene3D" id="1.10.530.10">
    <property type="match status" value="1"/>
</dbReference>
<dbReference type="RefSeq" id="WP_135011645.1">
    <property type="nucleotide sequence ID" value="NZ_JADGLK010000009.1"/>
</dbReference>
<dbReference type="InterPro" id="IPR023346">
    <property type="entry name" value="Lysozyme-like_dom_sf"/>
</dbReference>
<evidence type="ECO:0008006" key="5">
    <source>
        <dbReference type="Google" id="ProtNLM"/>
    </source>
</evidence>
<gene>
    <name evidence="3" type="ORF">E4U03_03710</name>
</gene>
<comment type="caution">
    <text evidence="3">The sequence shown here is derived from an EMBL/GenBank/DDBJ whole genome shotgun (WGS) entry which is preliminary data.</text>
</comment>
<dbReference type="InterPro" id="IPR008258">
    <property type="entry name" value="Transglycosylase_SLT_dom_1"/>
</dbReference>
<evidence type="ECO:0000313" key="3">
    <source>
        <dbReference type="EMBL" id="TFU23241.1"/>
    </source>
</evidence>
<dbReference type="Pfam" id="PF01464">
    <property type="entry name" value="SLT"/>
    <property type="match status" value="1"/>
</dbReference>
<dbReference type="PANTHER" id="PTHR37423">
    <property type="entry name" value="SOLUBLE LYTIC MUREIN TRANSGLYCOSYLASE-RELATED"/>
    <property type="match status" value="1"/>
</dbReference>
<dbReference type="InterPro" id="IPR016047">
    <property type="entry name" value="M23ase_b-sheet_dom"/>
</dbReference>
<dbReference type="EMBL" id="SPQC01000009">
    <property type="protein sequence ID" value="TFU23241.1"/>
    <property type="molecule type" value="Genomic_DNA"/>
</dbReference>
<organism evidence="3 4">
    <name type="scientific">Rothia nasimurium</name>
    <dbReference type="NCBI Taxonomy" id="85336"/>
    <lineage>
        <taxon>Bacteria</taxon>
        <taxon>Bacillati</taxon>
        <taxon>Actinomycetota</taxon>
        <taxon>Actinomycetes</taxon>
        <taxon>Micrococcales</taxon>
        <taxon>Micrococcaceae</taxon>
        <taxon>Rothia</taxon>
    </lineage>
</organism>
<dbReference type="OrthoDB" id="9815778at2"/>
<proteinExistence type="predicted"/>
<name>A0A4Y9F6I4_9MICC</name>
<dbReference type="CDD" id="cd12797">
    <property type="entry name" value="M23_peptidase"/>
    <property type="match status" value="1"/>
</dbReference>
<dbReference type="PROSITE" id="PS51257">
    <property type="entry name" value="PROKAR_LIPOPROTEIN"/>
    <property type="match status" value="1"/>
</dbReference>
<dbReference type="Proteomes" id="UP000297951">
    <property type="component" value="Unassembled WGS sequence"/>
</dbReference>
<sequence>MKNKGLLAGASLLLAALLSLVACIPLLVAVFFAASIDTPENTSAKCSPAATTTSETSENLINVPAEYTEDVKKAGEDSGIPAEILAKQIQQESNWDPKAVSPAGAKGLTQFIPSTWEAIAPGEDPFDPHAAIAAQGRYMKQLKDQIQHLANGDANQIVKLTLAAYNAGPGAVLSYGGIPPYKETQHYVDIITSGAQVNFSATCSQIDGAKAWDGDLGPGEWTNPCPGCSFTSGFGRRELPEGFPEWMKQHVGVDLATPGLDQGQAGVEIITPTDMTVVGLLEDDGCVIAKQNEAPGFQFGFCHLNTINVTVGQNLKRGDIIGIEGGTGGGAQFAFATHLHFEIYDPESPVPAYPYNGHNLNPEPILKEKGAWVNS</sequence>
<evidence type="ECO:0000259" key="2">
    <source>
        <dbReference type="Pfam" id="PF01551"/>
    </source>
</evidence>
<protein>
    <recommendedName>
        <fullName evidence="5">Transglycosylase SLT domain-containing protein</fullName>
    </recommendedName>
</protein>
<dbReference type="SUPFAM" id="SSF53955">
    <property type="entry name" value="Lysozyme-like"/>
    <property type="match status" value="1"/>
</dbReference>
<dbReference type="Pfam" id="PF01551">
    <property type="entry name" value="Peptidase_M23"/>
    <property type="match status" value="1"/>
</dbReference>
<accession>A0A4Y9F6I4</accession>
<feature type="domain" description="M23ase beta-sheet core" evidence="2">
    <location>
        <begin position="249"/>
        <end position="350"/>
    </location>
</feature>
<dbReference type="AlphaFoldDB" id="A0A4Y9F6I4"/>
<reference evidence="3 4" key="1">
    <citation type="submission" date="2019-03" db="EMBL/GenBank/DDBJ databases">
        <title>Diversity of the mouse oral microbiome.</title>
        <authorList>
            <person name="Joseph S."/>
            <person name="Aduse-Opoku J."/>
            <person name="Curtis M."/>
            <person name="Wade W."/>
            <person name="Hashim A."/>
        </authorList>
    </citation>
    <scope>NUCLEOTIDE SEQUENCE [LARGE SCALE GENOMIC DNA]</scope>
    <source>
        <strain evidence="4">irhom_31</strain>
    </source>
</reference>
<dbReference type="CDD" id="cd00254">
    <property type="entry name" value="LT-like"/>
    <property type="match status" value="1"/>
</dbReference>
<dbReference type="Gene3D" id="2.70.70.10">
    <property type="entry name" value="Glucose Permease (Domain IIA)"/>
    <property type="match status" value="1"/>
</dbReference>
<dbReference type="InterPro" id="IPR011055">
    <property type="entry name" value="Dup_hybrid_motif"/>
</dbReference>
<evidence type="ECO:0000313" key="4">
    <source>
        <dbReference type="Proteomes" id="UP000297951"/>
    </source>
</evidence>
<dbReference type="PANTHER" id="PTHR37423:SF2">
    <property type="entry name" value="MEMBRANE-BOUND LYTIC MUREIN TRANSGLYCOSYLASE C"/>
    <property type="match status" value="1"/>
</dbReference>
<dbReference type="SUPFAM" id="SSF51261">
    <property type="entry name" value="Duplicated hybrid motif"/>
    <property type="match status" value="1"/>
</dbReference>
<feature type="domain" description="Transglycosylase SLT" evidence="1">
    <location>
        <begin position="72"/>
        <end position="186"/>
    </location>
</feature>
<evidence type="ECO:0000259" key="1">
    <source>
        <dbReference type="Pfam" id="PF01464"/>
    </source>
</evidence>